<name>A0A4Y2R5U6_ARAVE</name>
<gene>
    <name evidence="1" type="ORF">AVEN_163364_1</name>
</gene>
<protein>
    <submittedName>
        <fullName evidence="1">Uncharacterized protein</fullName>
    </submittedName>
</protein>
<dbReference type="EMBL" id="BGPR01142777">
    <property type="protein sequence ID" value="GBN71114.1"/>
    <property type="molecule type" value="Genomic_DNA"/>
</dbReference>
<comment type="caution">
    <text evidence="1">The sequence shown here is derived from an EMBL/GenBank/DDBJ whole genome shotgun (WGS) entry which is preliminary data.</text>
</comment>
<evidence type="ECO:0000313" key="1">
    <source>
        <dbReference type="EMBL" id="GBN71114.1"/>
    </source>
</evidence>
<dbReference type="AlphaFoldDB" id="A0A4Y2R5U6"/>
<organism evidence="1 2">
    <name type="scientific">Araneus ventricosus</name>
    <name type="common">Orbweaver spider</name>
    <name type="synonym">Epeira ventricosa</name>
    <dbReference type="NCBI Taxonomy" id="182803"/>
    <lineage>
        <taxon>Eukaryota</taxon>
        <taxon>Metazoa</taxon>
        <taxon>Ecdysozoa</taxon>
        <taxon>Arthropoda</taxon>
        <taxon>Chelicerata</taxon>
        <taxon>Arachnida</taxon>
        <taxon>Araneae</taxon>
        <taxon>Araneomorphae</taxon>
        <taxon>Entelegynae</taxon>
        <taxon>Araneoidea</taxon>
        <taxon>Araneidae</taxon>
        <taxon>Araneus</taxon>
    </lineage>
</organism>
<keyword evidence="2" id="KW-1185">Reference proteome</keyword>
<reference evidence="1 2" key="1">
    <citation type="journal article" date="2019" name="Sci. Rep.">
        <title>Orb-weaving spider Araneus ventricosus genome elucidates the spidroin gene catalogue.</title>
        <authorList>
            <person name="Kono N."/>
            <person name="Nakamura H."/>
            <person name="Ohtoshi R."/>
            <person name="Moran D.A.P."/>
            <person name="Shinohara A."/>
            <person name="Yoshida Y."/>
            <person name="Fujiwara M."/>
            <person name="Mori M."/>
            <person name="Tomita M."/>
            <person name="Arakawa K."/>
        </authorList>
    </citation>
    <scope>NUCLEOTIDE SEQUENCE [LARGE SCALE GENOMIC DNA]</scope>
</reference>
<dbReference type="Proteomes" id="UP000499080">
    <property type="component" value="Unassembled WGS sequence"/>
</dbReference>
<accession>A0A4Y2R5U6</accession>
<proteinExistence type="predicted"/>
<sequence length="131" mass="15048">MSDLQRNRVSNLWPLGPEAEHQQRSHHGPSKMFEIKVFIVFNYLVKKPNLKKSCKESDIFMQVLKHLRRNGGSIIINIMADLRRNMGSIIINIMADLRRNGGSIIINIMADLRRNGGSIIINIMADLRRNL</sequence>
<evidence type="ECO:0000313" key="2">
    <source>
        <dbReference type="Proteomes" id="UP000499080"/>
    </source>
</evidence>